<accession>A0A093V230</accession>
<reference evidence="4" key="2">
    <citation type="journal article" date="2014" name="PLoS Genet.">
        <title>Signature gene expression reveals novel clues to the molecular mechanisms of dimorphic transition in Penicillium marneffei.</title>
        <authorList>
            <person name="Yang E."/>
            <person name="Wang G."/>
            <person name="Cai J."/>
            <person name="Woo P.C."/>
            <person name="Lau S.K."/>
            <person name="Yuen K.-Y."/>
            <person name="Chow W.-N."/>
            <person name="Lin X."/>
        </authorList>
    </citation>
    <scope>NUCLEOTIDE SEQUENCE</scope>
    <source>
        <strain evidence="4">PM1</strain>
    </source>
</reference>
<dbReference type="Gene3D" id="3.40.50.1820">
    <property type="entry name" value="alpha/beta hydrolase"/>
    <property type="match status" value="1"/>
</dbReference>
<reference key="1">
    <citation type="journal article" date="2014" name="PLoS Genet.">
        <title>Signature Gene Expression Reveals Novel Clues to the Molecular Mechanisms of Dimorphic Transition in Penicillium marneffei.</title>
        <authorList>
            <person name="Yang E."/>
            <person name="Wang G."/>
            <person name="Cai J."/>
            <person name="Woo P.C."/>
            <person name="Lau S.K."/>
            <person name="Yuen K.-Y."/>
            <person name="Chow W.-N."/>
            <person name="Lin X."/>
        </authorList>
    </citation>
    <scope>NUCLEOTIDE SEQUENCE [LARGE SCALE GENOMIC DNA]</scope>
    <source>
        <strain>PM1</strain>
    </source>
</reference>
<keyword evidence="2" id="KW-1133">Transmembrane helix</keyword>
<feature type="transmembrane region" description="Helical" evidence="2">
    <location>
        <begin position="39"/>
        <end position="58"/>
    </location>
</feature>
<evidence type="ECO:0000259" key="3">
    <source>
        <dbReference type="Pfam" id="PF07859"/>
    </source>
</evidence>
<dbReference type="InterPro" id="IPR013094">
    <property type="entry name" value="AB_hydrolase_3"/>
</dbReference>
<dbReference type="GO" id="GO:0043386">
    <property type="term" value="P:mycotoxin biosynthetic process"/>
    <property type="evidence" value="ECO:0007669"/>
    <property type="project" value="InterPro"/>
</dbReference>
<proteinExistence type="inferred from homology"/>
<dbReference type="AlphaFoldDB" id="A0A093V230"/>
<dbReference type="Pfam" id="PF07859">
    <property type="entry name" value="Abhydrolase_3"/>
    <property type="match status" value="1"/>
</dbReference>
<dbReference type="SUPFAM" id="SSF53474">
    <property type="entry name" value="alpha/beta-Hydrolases"/>
    <property type="match status" value="1"/>
</dbReference>
<dbReference type="PANTHER" id="PTHR33365:SF6">
    <property type="entry name" value="OXIDASE USTYA"/>
    <property type="match status" value="1"/>
</dbReference>
<gene>
    <name evidence="4" type="ORF">GQ26_0310810</name>
</gene>
<dbReference type="GO" id="GO:0016787">
    <property type="term" value="F:hydrolase activity"/>
    <property type="evidence" value="ECO:0007669"/>
    <property type="project" value="InterPro"/>
</dbReference>
<dbReference type="EMBL" id="JPOX01000031">
    <property type="protein sequence ID" value="KFX44019.1"/>
    <property type="molecule type" value="Genomic_DNA"/>
</dbReference>
<dbReference type="InterPro" id="IPR029058">
    <property type="entry name" value="AB_hydrolase_fold"/>
</dbReference>
<feature type="domain" description="Alpha/beta hydrolase fold-3" evidence="3">
    <location>
        <begin position="409"/>
        <end position="618"/>
    </location>
</feature>
<comment type="caution">
    <text evidence="4">The sequence shown here is derived from an EMBL/GenBank/DDBJ whole genome shotgun (WGS) entry which is preliminary data.</text>
</comment>
<name>A0A093V230_TALMA</name>
<dbReference type="HOGENOM" id="CLU_422831_0_0_1"/>
<evidence type="ECO:0000256" key="2">
    <source>
        <dbReference type="SAM" id="Phobius"/>
    </source>
</evidence>
<dbReference type="PANTHER" id="PTHR33365">
    <property type="entry name" value="YALI0B05434P"/>
    <property type="match status" value="1"/>
</dbReference>
<sequence>MSAKTEYQPVDRSADEVEEDTGLLRNYVRSSGDKRWEKLIWIGFIMTIVVTNVVWFGVYNLQKQAHQEEQPINGRLLRVPYRFTTPYVDAPLKEQNKLWADMFPPGLGAIKVEHEWAAKHNLPVPQGNASDGLAIYTVAAFHQLHCLTVIRTSIYQYHSGREQKDPWTHITHCLDTLRQEIQCSADPTIGGMSRVHECRDFEALKAWTTKHAYTEFLDELHTFEITIQDLAGDSLLDSNEQRASFDLASMQFQWALLLFSFLQYKQTTPPWYGPATSSFSPAISTPRNHPILDFTTNFAWGDNKTIYQSMDFSQYGEPAPEWTSYVSAHPIIDQPWIRPPEGESLTEMHIAGNNARAAHDLVILKAHGLEGKYSSQDVMVETRHGSTIPLRIYIPNVTPALTKGRPIYVYFHGGGFLHGSIDTERSVCASIATKLNIMVVHISSRHIHQVKYPTPHHDASDAIKWLLDNAGTYGGDVGNIVIGGISSGANLAAYVVQQFSTSAATARHRKNRAVRIKGQVLMVPWLIQPNAFPYDQFVEKSRTSLVQCAGALGLSAERLKWLSSLLEAENIADPVINPALANDKILSSLPRTAIITAGGDPLRDDALLYSTRLEKVGVFQSRIFESIEWALRDGVDEAGNAWIVEETA</sequence>
<comment type="similarity">
    <text evidence="1">Belongs to the ustYa family.</text>
</comment>
<keyword evidence="2" id="KW-0472">Membrane</keyword>
<keyword evidence="2" id="KW-0812">Transmembrane</keyword>
<dbReference type="eggNOG" id="KOG1515">
    <property type="taxonomic scope" value="Eukaryota"/>
</dbReference>
<evidence type="ECO:0000313" key="4">
    <source>
        <dbReference type="EMBL" id="KFX44019.1"/>
    </source>
</evidence>
<protein>
    <submittedName>
        <fullName evidence="4">Arylacetamide deacetylase-like 3</fullName>
    </submittedName>
</protein>
<evidence type="ECO:0000256" key="1">
    <source>
        <dbReference type="ARBA" id="ARBA00035112"/>
    </source>
</evidence>
<dbReference type="InterPro" id="IPR021765">
    <property type="entry name" value="UstYa-like"/>
</dbReference>
<organism evidence="4">
    <name type="scientific">Talaromyces marneffei PM1</name>
    <dbReference type="NCBI Taxonomy" id="1077442"/>
    <lineage>
        <taxon>Eukaryota</taxon>
        <taxon>Fungi</taxon>
        <taxon>Dikarya</taxon>
        <taxon>Ascomycota</taxon>
        <taxon>Pezizomycotina</taxon>
        <taxon>Eurotiomycetes</taxon>
        <taxon>Eurotiomycetidae</taxon>
        <taxon>Eurotiales</taxon>
        <taxon>Trichocomaceae</taxon>
        <taxon>Talaromyces</taxon>
        <taxon>Talaromyces sect. Talaromyces</taxon>
    </lineage>
</organism>
<dbReference type="Pfam" id="PF11807">
    <property type="entry name" value="UstYa"/>
    <property type="match status" value="1"/>
</dbReference>